<dbReference type="InterPro" id="IPR002052">
    <property type="entry name" value="DNA_methylase_N6_adenine_CS"/>
</dbReference>
<evidence type="ECO:0000256" key="3">
    <source>
        <dbReference type="ARBA" id="ARBA00022691"/>
    </source>
</evidence>
<dbReference type="AlphaFoldDB" id="A0ABD5WR89"/>
<reference evidence="7 8" key="1">
    <citation type="journal article" date="2019" name="Int. J. Syst. Evol. Microbiol.">
        <title>The Global Catalogue of Microorganisms (GCM) 10K type strain sequencing project: providing services to taxonomists for standard genome sequencing and annotation.</title>
        <authorList>
            <consortium name="The Broad Institute Genomics Platform"/>
            <consortium name="The Broad Institute Genome Sequencing Center for Infectious Disease"/>
            <person name="Wu L."/>
            <person name="Ma J."/>
        </authorList>
    </citation>
    <scope>NUCLEOTIDE SEQUENCE [LARGE SCALE GENOMIC DNA]</scope>
    <source>
        <strain evidence="7 8">DT55</strain>
    </source>
</reference>
<dbReference type="Gene3D" id="3.40.50.150">
    <property type="entry name" value="Vaccinia Virus protein VP39"/>
    <property type="match status" value="1"/>
</dbReference>
<evidence type="ECO:0000256" key="4">
    <source>
        <dbReference type="ARBA" id="ARBA00022747"/>
    </source>
</evidence>
<dbReference type="InterPro" id="IPR050953">
    <property type="entry name" value="N4_N6_ade-DNA_methylase"/>
</dbReference>
<dbReference type="InterPro" id="IPR036390">
    <property type="entry name" value="WH_DNA-bd_sf"/>
</dbReference>
<name>A0ABD5WR89_9EURY</name>
<dbReference type="CDD" id="cd02440">
    <property type="entry name" value="AdoMet_MTases"/>
    <property type="match status" value="1"/>
</dbReference>
<evidence type="ECO:0000256" key="2">
    <source>
        <dbReference type="ARBA" id="ARBA00022679"/>
    </source>
</evidence>
<keyword evidence="3" id="KW-0949">S-adenosyl-L-methionine</keyword>
<dbReference type="PROSITE" id="PS00092">
    <property type="entry name" value="N6_MTASE"/>
    <property type="match status" value="1"/>
</dbReference>
<evidence type="ECO:0000313" key="8">
    <source>
        <dbReference type="Proteomes" id="UP001596388"/>
    </source>
</evidence>
<organism evidence="7 8">
    <name type="scientific">Halobaculum marinum</name>
    <dbReference type="NCBI Taxonomy" id="3031996"/>
    <lineage>
        <taxon>Archaea</taxon>
        <taxon>Methanobacteriati</taxon>
        <taxon>Methanobacteriota</taxon>
        <taxon>Stenosarchaea group</taxon>
        <taxon>Halobacteria</taxon>
        <taxon>Halobacteriales</taxon>
        <taxon>Haloferacaceae</taxon>
        <taxon>Halobaculum</taxon>
    </lineage>
</organism>
<protein>
    <submittedName>
        <fullName evidence="7">N-6 DNA methylase</fullName>
    </submittedName>
</protein>
<dbReference type="EMBL" id="JBHTAG010000002">
    <property type="protein sequence ID" value="MFC7096070.1"/>
    <property type="molecule type" value="Genomic_DNA"/>
</dbReference>
<evidence type="ECO:0000256" key="1">
    <source>
        <dbReference type="ARBA" id="ARBA00022603"/>
    </source>
</evidence>
<accession>A0ABD5WR89</accession>
<dbReference type="GeneID" id="79270046"/>
<keyword evidence="2" id="KW-0808">Transferase</keyword>
<keyword evidence="1 7" id="KW-0489">Methyltransferase</keyword>
<dbReference type="Gene3D" id="1.10.10.10">
    <property type="entry name" value="Winged helix-like DNA-binding domain superfamily/Winged helix DNA-binding domain"/>
    <property type="match status" value="1"/>
</dbReference>
<dbReference type="RefSeq" id="WP_276236445.1">
    <property type="nucleotide sequence ID" value="NZ_CP119989.1"/>
</dbReference>
<evidence type="ECO:0000259" key="6">
    <source>
        <dbReference type="Pfam" id="PF22837"/>
    </source>
</evidence>
<gene>
    <name evidence="7" type="ORF">ACFQKD_02035</name>
</gene>
<dbReference type="Pfam" id="PF02384">
    <property type="entry name" value="N6_Mtase"/>
    <property type="match status" value="1"/>
</dbReference>
<dbReference type="GO" id="GO:0009007">
    <property type="term" value="F:site-specific DNA-methyltransferase (adenine-specific) activity"/>
    <property type="evidence" value="ECO:0007669"/>
    <property type="project" value="UniProtKB-EC"/>
</dbReference>
<keyword evidence="8" id="KW-1185">Reference proteome</keyword>
<feature type="domain" description="Type II methyltransferase M.Eco57I C-terminal" evidence="6">
    <location>
        <begin position="508"/>
        <end position="690"/>
    </location>
</feature>
<dbReference type="InterPro" id="IPR036388">
    <property type="entry name" value="WH-like_DNA-bd_sf"/>
</dbReference>
<feature type="domain" description="DNA methylase adenine-specific" evidence="5">
    <location>
        <begin position="211"/>
        <end position="458"/>
    </location>
</feature>
<dbReference type="InterPro" id="IPR003356">
    <property type="entry name" value="DNA_methylase_A-5"/>
</dbReference>
<evidence type="ECO:0000313" key="7">
    <source>
        <dbReference type="EMBL" id="MFC7096070.1"/>
    </source>
</evidence>
<dbReference type="Pfam" id="PF22837">
    <property type="entry name" value="M_Eco57I_C"/>
    <property type="match status" value="1"/>
</dbReference>
<sequence length="776" mass="86818">MTEYSPARIILGLAFDGSHSTGEVEDKLGCSRETARQKLLLLESCGVVTQKTVGDTFVWSLSEDALSERSNAIQSQDTIELLITETLQELADHLAQPGQALPENIIEWIEDRDVDDTLSEAVFAYRMGLFKRLLRATLYSLHEDEHESLDPLVADIHWNSQLDYAYKETGDSGLARAPIERLIDSDVEIVSKLLIALTNALGNVENPATTLTTVYESLVPQDTRRSLGQFGTPDYVSDFLASWAVREADDSILDPGIGAGQLASSGLDRKLKLGAERPLSEITGVDVDDVAISMASVTLKLVDGSGKPNLYLNDFMEYSPHSWDEDSYEQKTVDGVIANPPYSRHQALDEEFKNTLSETVSRETGREFSPRTPLYGYFIAHAAQFLESGGRFAAIVPSQFFDTEFGRDLKEYLLSEFTIHGIVQLADELDVFEDVRTRPSILLLEKGAPDHSHEINFCRLTSWDGISDAPELLQSDFESFPAVESNTTVVQDLVPAHQRWSVYLDETEILDRSELTEFETIASIKRGIATGSNDFFCLTGEEVADLGIPEKYRRRIIKSARGMDYVNLTESNWETWETEGKSVWLLYCREDGAPVERNELPRTVDEYLAQGESSGVTDGYLVSKRSYWYQVEARDPAPILGKYMNRTGFLFMRNDADLLTLNNVHAIDLNFGYTDDERDALLAYLNSTVMEQILSAASHDYSGLQKIEIGQLSGAAVIDPRELTPSKRETLANSFDELCEKRQNGRSGEEVIEEIDKSIESILDLRARDSNELQSN</sequence>
<dbReference type="SUPFAM" id="SSF46785">
    <property type="entry name" value="Winged helix' DNA-binding domain"/>
    <property type="match status" value="1"/>
</dbReference>
<proteinExistence type="predicted"/>
<dbReference type="InterPro" id="IPR029063">
    <property type="entry name" value="SAM-dependent_MTases_sf"/>
</dbReference>
<dbReference type="PANTHER" id="PTHR33841">
    <property type="entry name" value="DNA METHYLTRANSFERASE YEEA-RELATED"/>
    <property type="match status" value="1"/>
</dbReference>
<dbReference type="InterPro" id="IPR054520">
    <property type="entry name" value="M_Eco57I_C"/>
</dbReference>
<dbReference type="SUPFAM" id="SSF53335">
    <property type="entry name" value="S-adenosyl-L-methionine-dependent methyltransferases"/>
    <property type="match status" value="1"/>
</dbReference>
<dbReference type="Proteomes" id="UP001596388">
    <property type="component" value="Unassembled WGS sequence"/>
</dbReference>
<dbReference type="PANTHER" id="PTHR33841:SF5">
    <property type="entry name" value="DNA METHYLASE (MODIFICATION METHYLASE) (METHYLTRANSFERASE)-RELATED"/>
    <property type="match status" value="1"/>
</dbReference>
<dbReference type="PRINTS" id="PR00507">
    <property type="entry name" value="N12N6MTFRASE"/>
</dbReference>
<keyword evidence="4" id="KW-0680">Restriction system</keyword>
<dbReference type="GO" id="GO:0009307">
    <property type="term" value="P:DNA restriction-modification system"/>
    <property type="evidence" value="ECO:0007669"/>
    <property type="project" value="UniProtKB-KW"/>
</dbReference>
<comment type="caution">
    <text evidence="7">The sequence shown here is derived from an EMBL/GenBank/DDBJ whole genome shotgun (WGS) entry which is preliminary data.</text>
</comment>
<evidence type="ECO:0000259" key="5">
    <source>
        <dbReference type="Pfam" id="PF02384"/>
    </source>
</evidence>
<dbReference type="GO" id="GO:0032259">
    <property type="term" value="P:methylation"/>
    <property type="evidence" value="ECO:0007669"/>
    <property type="project" value="UniProtKB-KW"/>
</dbReference>